<dbReference type="AlphaFoldDB" id="A0AAD9V1Z5"/>
<feature type="transmembrane region" description="Helical" evidence="1">
    <location>
        <begin position="55"/>
        <end position="78"/>
    </location>
</feature>
<proteinExistence type="predicted"/>
<evidence type="ECO:0000313" key="3">
    <source>
        <dbReference type="Proteomes" id="UP001249851"/>
    </source>
</evidence>
<evidence type="ECO:0000256" key="1">
    <source>
        <dbReference type="SAM" id="Phobius"/>
    </source>
</evidence>
<accession>A0AAD9V1Z5</accession>
<keyword evidence="3" id="KW-1185">Reference proteome</keyword>
<protein>
    <submittedName>
        <fullName evidence="2">Uncharacterized protein</fullName>
    </submittedName>
</protein>
<dbReference type="EMBL" id="JARQWQ010000047">
    <property type="protein sequence ID" value="KAK2557795.1"/>
    <property type="molecule type" value="Genomic_DNA"/>
</dbReference>
<name>A0AAD9V1Z5_ACRCE</name>
<organism evidence="2 3">
    <name type="scientific">Acropora cervicornis</name>
    <name type="common">Staghorn coral</name>
    <dbReference type="NCBI Taxonomy" id="6130"/>
    <lineage>
        <taxon>Eukaryota</taxon>
        <taxon>Metazoa</taxon>
        <taxon>Cnidaria</taxon>
        <taxon>Anthozoa</taxon>
        <taxon>Hexacorallia</taxon>
        <taxon>Scleractinia</taxon>
        <taxon>Astrocoeniina</taxon>
        <taxon>Acroporidae</taxon>
        <taxon>Acropora</taxon>
    </lineage>
</organism>
<dbReference type="Proteomes" id="UP001249851">
    <property type="component" value="Unassembled WGS sequence"/>
</dbReference>
<sequence length="800" mass="91130">MNPSDAKILSSGISGLLCSKKRNEISYSRLGQSDDSIEFSNVHFKKDSTSLCAKLCYGLLGLILLLAMLGSALFILSLRHFTMEVQLKRGNVRVYRFDQELVVFGNKEKVTTSNVSAFVTLHVINKTDSECWFGILLTLPKDQKKFFATRDFAFLVSVTSARIDNKAKRRFEVYGNSKTSSEFSFYIHNILRQLLPVIKVKLYEFVLSKMTSSTRRIEVEKQGYLPGSVHVTRTMTTKNDIVTVMSKADPNDFENFSSKDGKSPIASWKLTYEETSVVNGNTGMLKTSDLFLSGYLPVCSDPTLDRRRMSSSNRGLDVSFRSVARLLDENQEKVKQWKHVVKNENDVSHRLNFASLEQTPLVYFAPPRKSDKETLNDLKELARLTKNSTGRSSKLPPSIQIVAPVPGNTESEWFDDDNGLSDGVIYNNDAGGVDDISYDDEVNDATDDDVTYNDVETNDVNDYDRRAGSVRSGNGNKASWSTPNFSPYGLGYEVRRRRSVEIKKADKKDKIRRTTRYTRFKKETPHLDAIWDELMSSTPRSNTEAPRVVRSSILGFDFRTEIDYRVYVDDDDEDDDEDDDDREVDDEVGWRVITAFRVTIGQYRITPFREVHTLQKIRRTLQSKGKLRSQWTVHAGDFVMCVPLFYIQQFCAAARLTFNVKVTHRMRRVSKSYPTLLTVHIGQTVTNNATLSAHVSTWFHESGFDTKGTVAMVTMPIKLSFRENRTPEWCVTGDLLQKMVRIHTVPLSRWNCSLDYRTLDKTCNGQTATPSNVLAAFDLDYSSAKGTMFDNWHYPVRCQH</sequence>
<keyword evidence="1" id="KW-0472">Membrane</keyword>
<reference evidence="2" key="1">
    <citation type="journal article" date="2023" name="G3 (Bethesda)">
        <title>Whole genome assembly and annotation of the endangered Caribbean coral Acropora cervicornis.</title>
        <authorList>
            <person name="Selwyn J.D."/>
            <person name="Vollmer S.V."/>
        </authorList>
    </citation>
    <scope>NUCLEOTIDE SEQUENCE</scope>
    <source>
        <strain evidence="2">K2</strain>
    </source>
</reference>
<comment type="caution">
    <text evidence="2">The sequence shown here is derived from an EMBL/GenBank/DDBJ whole genome shotgun (WGS) entry which is preliminary data.</text>
</comment>
<gene>
    <name evidence="2" type="ORF">P5673_019752</name>
</gene>
<evidence type="ECO:0000313" key="2">
    <source>
        <dbReference type="EMBL" id="KAK2557795.1"/>
    </source>
</evidence>
<keyword evidence="1" id="KW-1133">Transmembrane helix</keyword>
<reference evidence="2" key="2">
    <citation type="journal article" date="2023" name="Science">
        <title>Genomic signatures of disease resistance in endangered staghorn corals.</title>
        <authorList>
            <person name="Vollmer S.V."/>
            <person name="Selwyn J.D."/>
            <person name="Despard B.A."/>
            <person name="Roesel C.L."/>
        </authorList>
    </citation>
    <scope>NUCLEOTIDE SEQUENCE</scope>
    <source>
        <strain evidence="2">K2</strain>
    </source>
</reference>
<keyword evidence="1" id="KW-0812">Transmembrane</keyword>